<feature type="transmembrane region" description="Helical" evidence="2">
    <location>
        <begin position="40"/>
        <end position="63"/>
    </location>
</feature>
<dbReference type="RefSeq" id="WP_200174197.1">
    <property type="nucleotide sequence ID" value="NZ_BAABKQ010000001.1"/>
</dbReference>
<feature type="region of interest" description="Disordered" evidence="1">
    <location>
        <begin position="1"/>
        <end position="32"/>
    </location>
</feature>
<proteinExistence type="predicted"/>
<protein>
    <recommendedName>
        <fullName evidence="5">Nuclear transport factor 2 family protein</fullName>
    </recommendedName>
</protein>
<organism evidence="3 4">
    <name type="scientific">Tomitella cavernea</name>
    <dbReference type="NCBI Taxonomy" id="1387982"/>
    <lineage>
        <taxon>Bacteria</taxon>
        <taxon>Bacillati</taxon>
        <taxon>Actinomycetota</taxon>
        <taxon>Actinomycetes</taxon>
        <taxon>Mycobacteriales</taxon>
        <taxon>Tomitella</taxon>
    </lineage>
</organism>
<keyword evidence="2" id="KW-0812">Transmembrane</keyword>
<accession>A0ABP9CGL3</accession>
<dbReference type="EMBL" id="BAABKQ010000001">
    <property type="protein sequence ID" value="GAA4810778.1"/>
    <property type="molecule type" value="Genomic_DNA"/>
</dbReference>
<keyword evidence="2" id="KW-0472">Membrane</keyword>
<gene>
    <name evidence="3" type="ORF">GCM10023353_13990</name>
</gene>
<evidence type="ECO:0000256" key="1">
    <source>
        <dbReference type="SAM" id="MobiDB-lite"/>
    </source>
</evidence>
<evidence type="ECO:0000256" key="2">
    <source>
        <dbReference type="SAM" id="Phobius"/>
    </source>
</evidence>
<keyword evidence="4" id="KW-1185">Reference proteome</keyword>
<keyword evidence="2" id="KW-1133">Transmembrane helix</keyword>
<dbReference type="Proteomes" id="UP001500839">
    <property type="component" value="Unassembled WGS sequence"/>
</dbReference>
<feature type="compositionally biased region" description="Basic and acidic residues" evidence="1">
    <location>
        <begin position="1"/>
        <end position="12"/>
    </location>
</feature>
<name>A0ABP9CGL3_9ACTN</name>
<reference evidence="4" key="1">
    <citation type="journal article" date="2019" name="Int. J. Syst. Evol. Microbiol.">
        <title>The Global Catalogue of Microorganisms (GCM) 10K type strain sequencing project: providing services to taxonomists for standard genome sequencing and annotation.</title>
        <authorList>
            <consortium name="The Broad Institute Genomics Platform"/>
            <consortium name="The Broad Institute Genome Sequencing Center for Infectious Disease"/>
            <person name="Wu L."/>
            <person name="Ma J."/>
        </authorList>
    </citation>
    <scope>NUCLEOTIDE SEQUENCE [LARGE SCALE GENOMIC DNA]</scope>
    <source>
        <strain evidence="4">JCM 18542</strain>
    </source>
</reference>
<evidence type="ECO:0000313" key="4">
    <source>
        <dbReference type="Proteomes" id="UP001500839"/>
    </source>
</evidence>
<sequence>MTEPDRGTDRPTGRPVGSGAPATDGVEAQSASARTGRHRVALTIGGACAGVGIVVAAVFGALYETGTAPFDDAGQSTDAAITKATQTWVDAMNSQNVEQMRASVCAGDQAKFADTPNKPPVSEPVRIDSVHDVVVSGATATATMTASVGTGQNTQTQDFALGYKDEAGTWKVCQSAGTAQAPR</sequence>
<evidence type="ECO:0000313" key="3">
    <source>
        <dbReference type="EMBL" id="GAA4810778.1"/>
    </source>
</evidence>
<evidence type="ECO:0008006" key="5">
    <source>
        <dbReference type="Google" id="ProtNLM"/>
    </source>
</evidence>
<comment type="caution">
    <text evidence="3">The sequence shown here is derived from an EMBL/GenBank/DDBJ whole genome shotgun (WGS) entry which is preliminary data.</text>
</comment>